<dbReference type="Proteomes" id="UP000031975">
    <property type="component" value="Unassembled WGS sequence"/>
</dbReference>
<dbReference type="NCBIfam" id="NF033158">
    <property type="entry name" value="Myrrcad"/>
    <property type="match status" value="1"/>
</dbReference>
<feature type="transmembrane region" description="Helical" evidence="2">
    <location>
        <begin position="353"/>
        <end position="375"/>
    </location>
</feature>
<comment type="caution">
    <text evidence="3">The sequence shown here is derived from an EMBL/GenBank/DDBJ whole genome shotgun (WGS) entry which is preliminary data.</text>
</comment>
<evidence type="ECO:0000256" key="1">
    <source>
        <dbReference type="SAM" id="MobiDB-lite"/>
    </source>
</evidence>
<protein>
    <submittedName>
        <fullName evidence="3">PARCEL domain membrane protein</fullName>
    </submittedName>
</protein>
<accession>A0A0C2VGA5</accession>
<dbReference type="InterPro" id="IPR005046">
    <property type="entry name" value="DUF285"/>
</dbReference>
<evidence type="ECO:0000313" key="3">
    <source>
        <dbReference type="EMBL" id="KIM13943.1"/>
    </source>
</evidence>
<sequence>MKKLLTILTTSSAVFLITVGVTIFNKFNNENTFYFSKKITPRQHKIENGVLKEVGYYLQGNKVRIHTIRYDVHTIDADLPEEITSLRSAFVGNNHAIKWKRKWNTSNITDMNGTFYGSKWINDESIKEWNTSNVTDMEGMFAYTGEFDQDLSKWDVSNVRNFKKMFEGAEKYNNNDQPLKWGDKLKNADNMENMFHNSKFNHSLGDWKLDKNVINKNFGLDAEKQPKWKIESAKPTYSSSTTQSSNPSVNSSKSEDISDSSPSANSEFGSKASKISPDVTTPKVNKIKDESKNNQVETSGDSKNSLEKITETVDIKNKRNKSDNLKDTSNDIFKIPTKPNTIISKSNSPNAGVIAGAVLGGFTILGTGAGLGYYYRKNLKNLYLKSADKIKPSLLKSKDNIKDFYVKSIDKTKNLYLKSKNKIKDKIAKIKSKK</sequence>
<dbReference type="RefSeq" id="WP_041159771.1">
    <property type="nucleotide sequence ID" value="NZ_JXQB01000001.1"/>
</dbReference>
<keyword evidence="2" id="KW-0472">Membrane</keyword>
<evidence type="ECO:0000256" key="2">
    <source>
        <dbReference type="SAM" id="Phobius"/>
    </source>
</evidence>
<feature type="compositionally biased region" description="Low complexity" evidence="1">
    <location>
        <begin position="238"/>
        <end position="252"/>
    </location>
</feature>
<organism evidence="3 4">
    <name type="scientific">Mycoplasma capricolum subsp. capricolum</name>
    <dbReference type="NCBI Taxonomy" id="40479"/>
    <lineage>
        <taxon>Bacteria</taxon>
        <taxon>Bacillati</taxon>
        <taxon>Mycoplasmatota</taxon>
        <taxon>Mollicutes</taxon>
        <taxon>Mycoplasmataceae</taxon>
        <taxon>Mycoplasma</taxon>
    </lineage>
</organism>
<gene>
    <name evidence="3" type="ORF">MCGM508_02615</name>
</gene>
<keyword evidence="2" id="KW-0812">Transmembrane</keyword>
<feature type="compositionally biased region" description="Polar residues" evidence="1">
    <location>
        <begin position="293"/>
        <end position="303"/>
    </location>
</feature>
<dbReference type="EMBL" id="JXQB01000001">
    <property type="protein sequence ID" value="KIM13943.1"/>
    <property type="molecule type" value="Genomic_DNA"/>
</dbReference>
<feature type="region of interest" description="Disordered" evidence="1">
    <location>
        <begin position="232"/>
        <end position="305"/>
    </location>
</feature>
<reference evidence="3 4" key="1">
    <citation type="submission" date="2015-01" db="EMBL/GenBank/DDBJ databases">
        <title>Draft Genome Sequence of Mycoplasma capricolum subsp. capricolum str. GM508D.</title>
        <authorList>
            <person name="Calcutt M.J."/>
            <person name="Foecking M.F."/>
        </authorList>
    </citation>
    <scope>NUCLEOTIDE SEQUENCE [LARGE SCALE GENOMIC DNA]</scope>
    <source>
        <strain evidence="3 4">GM508D</strain>
    </source>
</reference>
<dbReference type="AlphaFoldDB" id="A0A0C2VGA5"/>
<proteinExistence type="predicted"/>
<name>A0A0C2VGA5_MYCCA</name>
<evidence type="ECO:0000313" key="4">
    <source>
        <dbReference type="Proteomes" id="UP000031975"/>
    </source>
</evidence>
<dbReference type="Pfam" id="PF03382">
    <property type="entry name" value="DUF285"/>
    <property type="match status" value="1"/>
</dbReference>
<keyword evidence="2" id="KW-1133">Transmembrane helix</keyword>